<keyword evidence="2" id="KW-1185">Reference proteome</keyword>
<feature type="non-terminal residue" evidence="1">
    <location>
        <position position="1"/>
    </location>
</feature>
<dbReference type="Proteomes" id="UP000789702">
    <property type="component" value="Unassembled WGS sequence"/>
</dbReference>
<evidence type="ECO:0000313" key="2">
    <source>
        <dbReference type="Proteomes" id="UP000789702"/>
    </source>
</evidence>
<reference evidence="1" key="1">
    <citation type="submission" date="2021-06" db="EMBL/GenBank/DDBJ databases">
        <authorList>
            <person name="Kallberg Y."/>
            <person name="Tangrot J."/>
            <person name="Rosling A."/>
        </authorList>
    </citation>
    <scope>NUCLEOTIDE SEQUENCE</scope>
    <source>
        <strain evidence="1">IL203A</strain>
    </source>
</reference>
<evidence type="ECO:0000313" key="1">
    <source>
        <dbReference type="EMBL" id="CAG8706846.1"/>
    </source>
</evidence>
<dbReference type="EMBL" id="CAJVPU010028364">
    <property type="protein sequence ID" value="CAG8706846.1"/>
    <property type="molecule type" value="Genomic_DNA"/>
</dbReference>
<gene>
    <name evidence="1" type="ORF">DHETER_LOCUS12040</name>
</gene>
<sequence length="58" mass="7121">LELNDPRSQEYYQTGLGRGTLVHCKVCNYQKPRTRMHRLESIREELWFCELEHMYAYK</sequence>
<organism evidence="1 2">
    <name type="scientific">Dentiscutata heterogama</name>
    <dbReference type="NCBI Taxonomy" id="1316150"/>
    <lineage>
        <taxon>Eukaryota</taxon>
        <taxon>Fungi</taxon>
        <taxon>Fungi incertae sedis</taxon>
        <taxon>Mucoromycota</taxon>
        <taxon>Glomeromycotina</taxon>
        <taxon>Glomeromycetes</taxon>
        <taxon>Diversisporales</taxon>
        <taxon>Gigasporaceae</taxon>
        <taxon>Dentiscutata</taxon>
    </lineage>
</organism>
<proteinExistence type="predicted"/>
<name>A0ACA9PFA8_9GLOM</name>
<accession>A0ACA9PFA8</accession>
<feature type="non-terminal residue" evidence="1">
    <location>
        <position position="58"/>
    </location>
</feature>
<comment type="caution">
    <text evidence="1">The sequence shown here is derived from an EMBL/GenBank/DDBJ whole genome shotgun (WGS) entry which is preliminary data.</text>
</comment>
<protein>
    <submittedName>
        <fullName evidence="1">14687_t:CDS:1</fullName>
    </submittedName>
</protein>